<evidence type="ECO:0000313" key="3">
    <source>
        <dbReference type="Proteomes" id="UP000326396"/>
    </source>
</evidence>
<dbReference type="AlphaFoldDB" id="A0A5N6L7G4"/>
<dbReference type="Proteomes" id="UP000326396">
    <property type="component" value="Unassembled WGS sequence"/>
</dbReference>
<accession>A0A5N6L7G4</accession>
<organism evidence="2 3">
    <name type="scientific">Mikania micrantha</name>
    <name type="common">bitter vine</name>
    <dbReference type="NCBI Taxonomy" id="192012"/>
    <lineage>
        <taxon>Eukaryota</taxon>
        <taxon>Viridiplantae</taxon>
        <taxon>Streptophyta</taxon>
        <taxon>Embryophyta</taxon>
        <taxon>Tracheophyta</taxon>
        <taxon>Spermatophyta</taxon>
        <taxon>Magnoliopsida</taxon>
        <taxon>eudicotyledons</taxon>
        <taxon>Gunneridae</taxon>
        <taxon>Pentapetalae</taxon>
        <taxon>asterids</taxon>
        <taxon>campanulids</taxon>
        <taxon>Asterales</taxon>
        <taxon>Asteraceae</taxon>
        <taxon>Asteroideae</taxon>
        <taxon>Heliantheae alliance</taxon>
        <taxon>Eupatorieae</taxon>
        <taxon>Mikania</taxon>
    </lineage>
</organism>
<dbReference type="EMBL" id="SZYD01002679">
    <property type="protein sequence ID" value="KAC9255300.1"/>
    <property type="molecule type" value="Genomic_DNA"/>
</dbReference>
<proteinExistence type="predicted"/>
<name>A0A5N6L7G4_9ASTR</name>
<evidence type="ECO:0000256" key="1">
    <source>
        <dbReference type="SAM" id="MobiDB-lite"/>
    </source>
</evidence>
<comment type="caution">
    <text evidence="2">The sequence shown here is derived from an EMBL/GenBank/DDBJ whole genome shotgun (WGS) entry which is preliminary data.</text>
</comment>
<sequence length="345" mass="38511">MPEVPKLSPLGLSFRKPVRSEGSTETEPSSLADLSERAERESRGSYHEYWPAFLSPVAVDYSLTTIIENRSKSRKHSQEDEEMNFGIQLQRNSARSFRVGKVPALLGQAGKALFLMKSTLQSLPLFPPCPGSRKEWLLGLKEFGRDVHGLLVGLEASYSGLLVGQAGPPSSLRSNPSRQLWQPVLIALALIPVRGASARGKIAQTYIQGKDLRILYKKGKISKSRLGTSNRRIRKEERRVEKKGNEFFTKGGNARGTALINRKRGQTKEGTHLDRATTGDRIWKEINMFSRTNRLTPSMTAHQGNNGQSRQRQARMLLPTRPIQGNLTLCAENPSHFRQRGNDDG</sequence>
<evidence type="ECO:0000313" key="2">
    <source>
        <dbReference type="EMBL" id="KAC9255300.1"/>
    </source>
</evidence>
<gene>
    <name evidence="2" type="ORF">E3N88_46099</name>
</gene>
<reference evidence="2 3" key="1">
    <citation type="submission" date="2019-05" db="EMBL/GenBank/DDBJ databases">
        <title>Mikania micrantha, genome provides insights into the molecular mechanism of rapid growth.</title>
        <authorList>
            <person name="Liu B."/>
        </authorList>
    </citation>
    <scope>NUCLEOTIDE SEQUENCE [LARGE SCALE GENOMIC DNA]</scope>
    <source>
        <strain evidence="2">NLD-2019</strain>
        <tissue evidence="2">Leaf</tissue>
    </source>
</reference>
<keyword evidence="3" id="KW-1185">Reference proteome</keyword>
<dbReference type="OrthoDB" id="10367928at2759"/>
<feature type="region of interest" description="Disordered" evidence="1">
    <location>
        <begin position="1"/>
        <end position="38"/>
    </location>
</feature>
<protein>
    <submittedName>
        <fullName evidence="2">Uncharacterized protein</fullName>
    </submittedName>
</protein>